<comment type="caution">
    <text evidence="1">The sequence shown here is derived from an EMBL/GenBank/DDBJ whole genome shotgun (WGS) entry which is preliminary data.</text>
</comment>
<proteinExistence type="predicted"/>
<gene>
    <name evidence="1" type="ORF">MRB53_007706</name>
</gene>
<evidence type="ECO:0000313" key="1">
    <source>
        <dbReference type="EMBL" id="KAJ8645958.1"/>
    </source>
</evidence>
<evidence type="ECO:0000313" key="2">
    <source>
        <dbReference type="Proteomes" id="UP001234297"/>
    </source>
</evidence>
<sequence>MESGHLSLPTKQQSFGRISTDSALSRTGSMSFSHGVVDLQEVEDIQNEIDAQAGDSGRRALSEDGFGGSCRSLRFSIEELRRGESGVVPCPDESLVQWNGFWIDGASMENVNRSPLSPLQSEIVSPLSSDGILCSKDVTQNRSQEQNTTQQVGSFLMGWLGIIYKGDISRFSDLLAIGLTTGFLGSLTTFSGWNQKMLELASNGKWAFVVIGYSTDILLVVSCVYVGVATAKGFRWLHIRLGTCTKSSCKVDFKILRSAILLLLILLLSLLWAVSIALLKTRIEAQKTSAQLWLACIVGPPGVWLRWFLAGYNGRGFGRAGSMKWVPFGTLTANVLAAIIMAGLATIKKAVSTKGCDIIINGIQLGFLGCLSTVSTFVAEVYAMNQSNHPWRAYAYTVVTILLSFVLGTLVYCVPVWAKGY</sequence>
<accession>A0ACC2MKR1</accession>
<organism evidence="1 2">
    <name type="scientific">Persea americana</name>
    <name type="common">Avocado</name>
    <dbReference type="NCBI Taxonomy" id="3435"/>
    <lineage>
        <taxon>Eukaryota</taxon>
        <taxon>Viridiplantae</taxon>
        <taxon>Streptophyta</taxon>
        <taxon>Embryophyta</taxon>
        <taxon>Tracheophyta</taxon>
        <taxon>Spermatophyta</taxon>
        <taxon>Magnoliopsida</taxon>
        <taxon>Magnoliidae</taxon>
        <taxon>Laurales</taxon>
        <taxon>Lauraceae</taxon>
        <taxon>Persea</taxon>
    </lineage>
</organism>
<name>A0ACC2MKR1_PERAE</name>
<protein>
    <submittedName>
        <fullName evidence="1">Uncharacterized protein</fullName>
    </submittedName>
</protein>
<dbReference type="Proteomes" id="UP001234297">
    <property type="component" value="Chromosome 2"/>
</dbReference>
<keyword evidence="2" id="KW-1185">Reference proteome</keyword>
<reference evidence="1 2" key="1">
    <citation type="journal article" date="2022" name="Hortic Res">
        <title>A haplotype resolved chromosomal level avocado genome allows analysis of novel avocado genes.</title>
        <authorList>
            <person name="Nath O."/>
            <person name="Fletcher S.J."/>
            <person name="Hayward A."/>
            <person name="Shaw L.M."/>
            <person name="Masouleh A.K."/>
            <person name="Furtado A."/>
            <person name="Henry R.J."/>
            <person name="Mitter N."/>
        </authorList>
    </citation>
    <scope>NUCLEOTIDE SEQUENCE [LARGE SCALE GENOMIC DNA]</scope>
    <source>
        <strain evidence="2">cv. Hass</strain>
    </source>
</reference>
<dbReference type="EMBL" id="CM056810">
    <property type="protein sequence ID" value="KAJ8645958.1"/>
    <property type="molecule type" value="Genomic_DNA"/>
</dbReference>